<evidence type="ECO:0000313" key="3">
    <source>
        <dbReference type="EMBL" id="GIM66821.1"/>
    </source>
</evidence>
<evidence type="ECO:0000256" key="1">
    <source>
        <dbReference type="SAM" id="MobiDB-lite"/>
    </source>
</evidence>
<feature type="domain" description="SnoaL-like" evidence="2">
    <location>
        <begin position="33"/>
        <end position="127"/>
    </location>
</feature>
<feature type="region of interest" description="Disordered" evidence="1">
    <location>
        <begin position="1"/>
        <end position="24"/>
    </location>
</feature>
<dbReference type="Proteomes" id="UP000681340">
    <property type="component" value="Unassembled WGS sequence"/>
</dbReference>
<gene>
    <name evidence="3" type="ORF">Aau02nite_24610</name>
</gene>
<dbReference type="SUPFAM" id="SSF54427">
    <property type="entry name" value="NTF2-like"/>
    <property type="match status" value="1"/>
</dbReference>
<name>A0A919S7D9_9ACTN</name>
<organism evidence="3 4">
    <name type="scientific">Actinoplanes auranticolor</name>
    <dbReference type="NCBI Taxonomy" id="47988"/>
    <lineage>
        <taxon>Bacteria</taxon>
        <taxon>Bacillati</taxon>
        <taxon>Actinomycetota</taxon>
        <taxon>Actinomycetes</taxon>
        <taxon>Micromonosporales</taxon>
        <taxon>Micromonosporaceae</taxon>
        <taxon>Actinoplanes</taxon>
    </lineage>
</organism>
<dbReference type="InterPro" id="IPR032710">
    <property type="entry name" value="NTF2-like_dom_sf"/>
</dbReference>
<proteinExistence type="predicted"/>
<keyword evidence="4" id="KW-1185">Reference proteome</keyword>
<dbReference type="Pfam" id="PF12680">
    <property type="entry name" value="SnoaL_2"/>
    <property type="match status" value="1"/>
</dbReference>
<dbReference type="Gene3D" id="3.10.450.50">
    <property type="match status" value="1"/>
</dbReference>
<evidence type="ECO:0000313" key="4">
    <source>
        <dbReference type="Proteomes" id="UP000681340"/>
    </source>
</evidence>
<dbReference type="InterPro" id="IPR037401">
    <property type="entry name" value="SnoaL-like"/>
</dbReference>
<sequence>MAPGAMNSRFIDNRDDRGNTPAMTNDNKAIIQRALTALLETRDVGTLAPFLSDDFIHRRPDSTSATKTEWLAAVRAALVPLADMRVEVLQLLADGDRVVLCTRRRLPDGPEVTVVEIWLIRDGLIAEGWEIIEPAARAAANLTWWEPTSS</sequence>
<dbReference type="AlphaFoldDB" id="A0A919S7D9"/>
<comment type="caution">
    <text evidence="3">The sequence shown here is derived from an EMBL/GenBank/DDBJ whole genome shotgun (WGS) entry which is preliminary data.</text>
</comment>
<accession>A0A919S7D9</accession>
<reference evidence="3" key="1">
    <citation type="submission" date="2021-03" db="EMBL/GenBank/DDBJ databases">
        <title>Whole genome shotgun sequence of Actinoplanes auranticolor NBRC 12245.</title>
        <authorList>
            <person name="Komaki H."/>
            <person name="Tamura T."/>
        </authorList>
    </citation>
    <scope>NUCLEOTIDE SEQUENCE</scope>
    <source>
        <strain evidence="3">NBRC 12245</strain>
    </source>
</reference>
<protein>
    <recommendedName>
        <fullName evidence="2">SnoaL-like domain-containing protein</fullName>
    </recommendedName>
</protein>
<dbReference type="EMBL" id="BOQL01000021">
    <property type="protein sequence ID" value="GIM66821.1"/>
    <property type="molecule type" value="Genomic_DNA"/>
</dbReference>
<evidence type="ECO:0000259" key="2">
    <source>
        <dbReference type="Pfam" id="PF12680"/>
    </source>
</evidence>